<dbReference type="PANTHER" id="PTHR46118:SF4">
    <property type="entry name" value="PROTEIN ABHD11"/>
    <property type="match status" value="1"/>
</dbReference>
<reference evidence="5" key="2">
    <citation type="submission" date="2021-01" db="EMBL/GenBank/DDBJ databases">
        <authorList>
            <person name="Schikora-Tamarit M.A."/>
        </authorList>
    </citation>
    <scope>NUCLEOTIDE SEQUENCE</scope>
    <source>
        <strain evidence="5">CBS6341</strain>
    </source>
</reference>
<accession>A0A9P8Q0G7</accession>
<keyword evidence="6" id="KW-1185">Reference proteome</keyword>
<dbReference type="InterPro" id="IPR000073">
    <property type="entry name" value="AB_hydrolase_1"/>
</dbReference>
<dbReference type="OrthoDB" id="8119704at2759"/>
<proteinExistence type="inferred from homology"/>
<comment type="similarity">
    <text evidence="1">Belongs to the AB hydrolase superfamily.</text>
</comment>
<keyword evidence="2" id="KW-0808">Transferase</keyword>
<dbReference type="GO" id="GO:0052689">
    <property type="term" value="F:carboxylic ester hydrolase activity"/>
    <property type="evidence" value="ECO:0007669"/>
    <property type="project" value="TreeGrafter"/>
</dbReference>
<dbReference type="EMBL" id="JAEUBF010000026">
    <property type="protein sequence ID" value="KAH3680910.1"/>
    <property type="molecule type" value="Genomic_DNA"/>
</dbReference>
<dbReference type="Gene3D" id="3.40.50.1820">
    <property type="entry name" value="alpha/beta hydrolase"/>
    <property type="match status" value="1"/>
</dbReference>
<feature type="domain" description="AB hydrolase-1" evidence="4">
    <location>
        <begin position="44"/>
        <end position="147"/>
    </location>
</feature>
<dbReference type="AlphaFoldDB" id="A0A9P8Q0G7"/>
<name>A0A9P8Q0G7_9ASCO</name>
<dbReference type="InterPro" id="IPR029058">
    <property type="entry name" value="AB_hydrolase_fold"/>
</dbReference>
<reference evidence="5" key="1">
    <citation type="journal article" date="2021" name="Open Biol.">
        <title>Shared evolutionary footprints suggest mitochondrial oxidative damage underlies multiple complex I losses in fungi.</title>
        <authorList>
            <person name="Schikora-Tamarit M.A."/>
            <person name="Marcet-Houben M."/>
            <person name="Nosek J."/>
            <person name="Gabaldon T."/>
        </authorList>
    </citation>
    <scope>NUCLEOTIDE SEQUENCE</scope>
    <source>
        <strain evidence="5">CBS6341</strain>
    </source>
</reference>
<comment type="caution">
    <text evidence="5">The sequence shown here is derived from an EMBL/GenBank/DDBJ whole genome shotgun (WGS) entry which is preliminary data.</text>
</comment>
<evidence type="ECO:0000256" key="2">
    <source>
        <dbReference type="ARBA" id="ARBA00022679"/>
    </source>
</evidence>
<dbReference type="PANTHER" id="PTHR46118">
    <property type="entry name" value="PROTEIN ABHD11"/>
    <property type="match status" value="1"/>
</dbReference>
<organism evidence="5 6">
    <name type="scientific">Wickerhamomyces mucosus</name>
    <dbReference type="NCBI Taxonomy" id="1378264"/>
    <lineage>
        <taxon>Eukaryota</taxon>
        <taxon>Fungi</taxon>
        <taxon>Dikarya</taxon>
        <taxon>Ascomycota</taxon>
        <taxon>Saccharomycotina</taxon>
        <taxon>Saccharomycetes</taxon>
        <taxon>Phaffomycetales</taxon>
        <taxon>Wickerhamomycetaceae</taxon>
        <taxon>Wickerhamomyces</taxon>
    </lineage>
</organism>
<evidence type="ECO:0000259" key="4">
    <source>
        <dbReference type="Pfam" id="PF00561"/>
    </source>
</evidence>
<sequence length="355" mass="40324">MQSTQPLFKALKQLPFKETVKLAHNFHIPNKTVNPHLTIKSNEPIVFLHGVFGSKNNYRHQCQTIANQTHAPVYALDLRNHGKSQHALPFNYDVLANDVYQFCQDHNLKKIHLVGFSLGAKVALLSLLKFPDLFKSGTILDNAPVANPEAGLFLKSFNKAVISVINKAKISKHDKDWREKAHKEIYKYVKDKDGVQYLLKNIVNKTPESHISDYDDGYVYSKVPVRLLESDFIEQVTGWPKDQVEGLQYNGAVKIIRGKKSDFILKDGYEAFERHYPNHSITNINSGHLVFAERPQECVEIISEFIKSQSYLLPKNQSKSQSIKSNTEKTIKSIDPSITQLKEKLDSSSHSSIKA</sequence>
<dbReference type="SUPFAM" id="SSF53474">
    <property type="entry name" value="alpha/beta-Hydrolases"/>
    <property type="match status" value="1"/>
</dbReference>
<evidence type="ECO:0000313" key="5">
    <source>
        <dbReference type="EMBL" id="KAH3680910.1"/>
    </source>
</evidence>
<evidence type="ECO:0000313" key="6">
    <source>
        <dbReference type="Proteomes" id="UP000769528"/>
    </source>
</evidence>
<evidence type="ECO:0000256" key="1">
    <source>
        <dbReference type="ARBA" id="ARBA00008645"/>
    </source>
</evidence>
<dbReference type="Pfam" id="PF00561">
    <property type="entry name" value="Abhydrolase_1"/>
    <property type="match status" value="1"/>
</dbReference>
<evidence type="ECO:0000256" key="3">
    <source>
        <dbReference type="ARBA" id="ARBA00022801"/>
    </source>
</evidence>
<protein>
    <recommendedName>
        <fullName evidence="4">AB hydrolase-1 domain-containing protein</fullName>
    </recommendedName>
</protein>
<dbReference type="GO" id="GO:0005739">
    <property type="term" value="C:mitochondrion"/>
    <property type="evidence" value="ECO:0007669"/>
    <property type="project" value="TreeGrafter"/>
</dbReference>
<gene>
    <name evidence="5" type="ORF">WICMUC_000053</name>
</gene>
<dbReference type="GO" id="GO:0016740">
    <property type="term" value="F:transferase activity"/>
    <property type="evidence" value="ECO:0007669"/>
    <property type="project" value="UniProtKB-KW"/>
</dbReference>
<dbReference type="Proteomes" id="UP000769528">
    <property type="component" value="Unassembled WGS sequence"/>
</dbReference>
<keyword evidence="3" id="KW-0378">Hydrolase</keyword>